<reference evidence="2" key="1">
    <citation type="submission" date="2020-10" db="EMBL/GenBank/DDBJ databases">
        <authorList>
            <person name="Gilroy R."/>
        </authorList>
    </citation>
    <scope>NUCLEOTIDE SEQUENCE</scope>
    <source>
        <strain evidence="2">G3-3990</strain>
    </source>
</reference>
<dbReference type="PANTHER" id="PTHR10357:SF205">
    <property type="entry name" value="O-GLYCOSYL HYDROLASE FAMILY 13"/>
    <property type="match status" value="1"/>
</dbReference>
<gene>
    <name evidence="2" type="ORF">IAA73_09750</name>
</gene>
<dbReference type="AlphaFoldDB" id="A0A9D9HVH6"/>
<name>A0A9D9HVH6_9BACT</name>
<dbReference type="SUPFAM" id="SSF51445">
    <property type="entry name" value="(Trans)glycosidases"/>
    <property type="match status" value="1"/>
</dbReference>
<dbReference type="GO" id="GO:0009313">
    <property type="term" value="P:oligosaccharide catabolic process"/>
    <property type="evidence" value="ECO:0007669"/>
    <property type="project" value="TreeGrafter"/>
</dbReference>
<dbReference type="Gene3D" id="3.20.20.80">
    <property type="entry name" value="Glycosidases"/>
    <property type="match status" value="2"/>
</dbReference>
<organism evidence="2 3">
    <name type="scientific">Candidatus Gallipaludibacter merdavium</name>
    <dbReference type="NCBI Taxonomy" id="2840839"/>
    <lineage>
        <taxon>Bacteria</taxon>
        <taxon>Pseudomonadati</taxon>
        <taxon>Bacteroidota</taxon>
        <taxon>Bacteroidia</taxon>
        <taxon>Bacteroidales</taxon>
        <taxon>Candidatus Gallipaludibacter</taxon>
    </lineage>
</organism>
<evidence type="ECO:0000259" key="1">
    <source>
        <dbReference type="SMART" id="SM00642"/>
    </source>
</evidence>
<dbReference type="InterPro" id="IPR006047">
    <property type="entry name" value="GH13_cat_dom"/>
</dbReference>
<feature type="domain" description="Glycosyl hydrolase family 13 catalytic" evidence="1">
    <location>
        <begin position="8"/>
        <end position="446"/>
    </location>
</feature>
<comment type="caution">
    <text evidence="2">The sequence shown here is derived from an EMBL/GenBank/DDBJ whole genome shotgun (WGS) entry which is preliminary data.</text>
</comment>
<dbReference type="CDD" id="cd11349">
    <property type="entry name" value="AmyAc_3"/>
    <property type="match status" value="1"/>
</dbReference>
<evidence type="ECO:0000313" key="3">
    <source>
        <dbReference type="Proteomes" id="UP000823641"/>
    </source>
</evidence>
<sequence>MSKFVIYQVLPRLFGNYNTTRKHNGSIEENGCGKFNSFSPKALKAIRDLGVTHIWFTGVIEHATQTDYSNYAIRKDHPAVVKGKAGSPYAIKDYYDVDPDLAENVANRMKEFEALIGRTHKAGMKVIIDFVPNHVARQYESDNKPEGVCDLGENDHKEWAFSPLNNFYYIPHEAFLPDFDIADYVEFPAKATGNDVFNAHPTHNDWYETVKLNYGVFYTGGGEKQFYPTPDTWYKMLDILLFWCGKGIDGFRCDMAEMVPVEFWQWVIPQVKRQYPNIIFIAEVYQPHLYRDYLEKGHFDYLYDKVGLYETLRNITSKNHAASEISHCWQALNDMQDHMLNFLENHDEQRIASGFFAGRGMCAQPAMIVAATLTKAPVMIYFGQELGELGMDSEGFSGVDGRTTIFDYWGVKSIQAWANKGTFDESLLSDEQRELRAFYQKLLHITLNEKAITEGVMYDLEYAQYPERFNQHEQFTYIRKFKDEILLFALNFDDKQVDIDIRIPQEAFEYLNIAQDSQYDYVNLFDENEKGTCTLSSDHDFNAQLEAWKGKIYKLTPHKTRKSRIKK</sequence>
<dbReference type="Proteomes" id="UP000823641">
    <property type="component" value="Unassembled WGS sequence"/>
</dbReference>
<dbReference type="EMBL" id="JADIMG010000092">
    <property type="protein sequence ID" value="MBO8460603.1"/>
    <property type="molecule type" value="Genomic_DNA"/>
</dbReference>
<dbReference type="PANTHER" id="PTHR10357">
    <property type="entry name" value="ALPHA-AMYLASE FAMILY MEMBER"/>
    <property type="match status" value="1"/>
</dbReference>
<evidence type="ECO:0000313" key="2">
    <source>
        <dbReference type="EMBL" id="MBO8460603.1"/>
    </source>
</evidence>
<proteinExistence type="predicted"/>
<dbReference type="InterPro" id="IPR017853">
    <property type="entry name" value="GH"/>
</dbReference>
<accession>A0A9D9HVH6</accession>
<protein>
    <submittedName>
        <fullName evidence="2">Alpha-amylase family protein</fullName>
    </submittedName>
</protein>
<dbReference type="Pfam" id="PF00128">
    <property type="entry name" value="Alpha-amylase"/>
    <property type="match status" value="1"/>
</dbReference>
<dbReference type="GO" id="GO:0004556">
    <property type="term" value="F:alpha-amylase activity"/>
    <property type="evidence" value="ECO:0007669"/>
    <property type="project" value="TreeGrafter"/>
</dbReference>
<dbReference type="SMART" id="SM00642">
    <property type="entry name" value="Aamy"/>
    <property type="match status" value="1"/>
</dbReference>
<reference evidence="2" key="2">
    <citation type="journal article" date="2021" name="PeerJ">
        <title>Extensive microbial diversity within the chicken gut microbiome revealed by metagenomics and culture.</title>
        <authorList>
            <person name="Gilroy R."/>
            <person name="Ravi A."/>
            <person name="Getino M."/>
            <person name="Pursley I."/>
            <person name="Horton D.L."/>
            <person name="Alikhan N.F."/>
            <person name="Baker D."/>
            <person name="Gharbi K."/>
            <person name="Hall N."/>
            <person name="Watson M."/>
            <person name="Adriaenssens E.M."/>
            <person name="Foster-Nyarko E."/>
            <person name="Jarju S."/>
            <person name="Secka A."/>
            <person name="Antonio M."/>
            <person name="Oren A."/>
            <person name="Chaudhuri R.R."/>
            <person name="La Ragione R."/>
            <person name="Hildebrand F."/>
            <person name="Pallen M.J."/>
        </authorList>
    </citation>
    <scope>NUCLEOTIDE SEQUENCE</scope>
    <source>
        <strain evidence="2">G3-3990</strain>
    </source>
</reference>